<proteinExistence type="predicted"/>
<protein>
    <submittedName>
        <fullName evidence="2">NAD(P)-binding oxidoreductase</fullName>
        <ecNumber evidence="2">1.1.1.-</ecNumber>
    </submittedName>
</protein>
<comment type="caution">
    <text evidence="2">The sequence shown here is derived from an EMBL/GenBank/DDBJ whole genome shotgun (WGS) entry which is preliminary data.</text>
</comment>
<keyword evidence="3" id="KW-1185">Reference proteome</keyword>
<feature type="domain" description="NAD(P)-binding" evidence="1">
    <location>
        <begin position="7"/>
        <end position="183"/>
    </location>
</feature>
<evidence type="ECO:0000313" key="3">
    <source>
        <dbReference type="Proteomes" id="UP001596288"/>
    </source>
</evidence>
<sequence>MKILVIGASGRIGSLLVEKLTAVGNEVTGTYNSKKIDSMNAIKFDLHASVDQMVSLMQGYEAVYFVAGSRGKDLLQIDLNGAVKVMMASQRVGIKRFIQLSSAFALKQNRWDEGYLKGITDYNIAKYFSDAWLINNTKLNYTILQPSVLTETPATGKVSFDVTAPTENSLSDVAEVLAEILNKQNTIGKVLMMKAGGKSISEAIAQV</sequence>
<dbReference type="EC" id="1.1.1.-" evidence="2"/>
<dbReference type="Proteomes" id="UP001596288">
    <property type="component" value="Unassembled WGS sequence"/>
</dbReference>
<dbReference type="Gene3D" id="3.40.50.720">
    <property type="entry name" value="NAD(P)-binding Rossmann-like Domain"/>
    <property type="match status" value="1"/>
</dbReference>
<evidence type="ECO:0000259" key="1">
    <source>
        <dbReference type="Pfam" id="PF13460"/>
    </source>
</evidence>
<keyword evidence="2" id="KW-0560">Oxidoreductase</keyword>
<name>A0ABW1RN77_9LACO</name>
<accession>A0ABW1RN77</accession>
<dbReference type="PANTHER" id="PTHR15020:SF50">
    <property type="entry name" value="UPF0659 PROTEIN YMR090W"/>
    <property type="match status" value="1"/>
</dbReference>
<dbReference type="InterPro" id="IPR016040">
    <property type="entry name" value="NAD(P)-bd_dom"/>
</dbReference>
<dbReference type="SUPFAM" id="SSF51735">
    <property type="entry name" value="NAD(P)-binding Rossmann-fold domains"/>
    <property type="match status" value="1"/>
</dbReference>
<dbReference type="PANTHER" id="PTHR15020">
    <property type="entry name" value="FLAVIN REDUCTASE-RELATED"/>
    <property type="match status" value="1"/>
</dbReference>
<dbReference type="GO" id="GO:0016491">
    <property type="term" value="F:oxidoreductase activity"/>
    <property type="evidence" value="ECO:0007669"/>
    <property type="project" value="UniProtKB-KW"/>
</dbReference>
<gene>
    <name evidence="2" type="ORF">ACFQAV_06115</name>
</gene>
<dbReference type="Pfam" id="PF13460">
    <property type="entry name" value="NAD_binding_10"/>
    <property type="match status" value="1"/>
</dbReference>
<dbReference type="EMBL" id="JBHSSF010000015">
    <property type="protein sequence ID" value="MFC6176406.1"/>
    <property type="molecule type" value="Genomic_DNA"/>
</dbReference>
<reference evidence="3" key="1">
    <citation type="journal article" date="2019" name="Int. J. Syst. Evol. Microbiol.">
        <title>The Global Catalogue of Microorganisms (GCM) 10K type strain sequencing project: providing services to taxonomists for standard genome sequencing and annotation.</title>
        <authorList>
            <consortium name="The Broad Institute Genomics Platform"/>
            <consortium name="The Broad Institute Genome Sequencing Center for Infectious Disease"/>
            <person name="Wu L."/>
            <person name="Ma J."/>
        </authorList>
    </citation>
    <scope>NUCLEOTIDE SEQUENCE [LARGE SCALE GENOMIC DNA]</scope>
    <source>
        <strain evidence="3">CCM 8927</strain>
    </source>
</reference>
<organism evidence="2 3">
    <name type="scientific">Companilactobacillus huachuanensis</name>
    <dbReference type="NCBI Taxonomy" id="2559914"/>
    <lineage>
        <taxon>Bacteria</taxon>
        <taxon>Bacillati</taxon>
        <taxon>Bacillota</taxon>
        <taxon>Bacilli</taxon>
        <taxon>Lactobacillales</taxon>
        <taxon>Lactobacillaceae</taxon>
        <taxon>Companilactobacillus</taxon>
    </lineage>
</organism>
<dbReference type="RefSeq" id="WP_137612179.1">
    <property type="nucleotide sequence ID" value="NZ_BJDF01000019.1"/>
</dbReference>
<dbReference type="InterPro" id="IPR036291">
    <property type="entry name" value="NAD(P)-bd_dom_sf"/>
</dbReference>
<evidence type="ECO:0000313" key="2">
    <source>
        <dbReference type="EMBL" id="MFC6176406.1"/>
    </source>
</evidence>